<comment type="similarity">
    <text evidence="2">Belongs to the EamA transporter family.</text>
</comment>
<reference evidence="9 10" key="1">
    <citation type="submission" date="2018-06" db="EMBL/GenBank/DDBJ databases">
        <title>Freshwater and sediment microbial communities from various areas in North America, analyzing microbe dynamics in response to fracking.</title>
        <authorList>
            <person name="Lamendella R."/>
        </authorList>
    </citation>
    <scope>NUCLEOTIDE SEQUENCE [LARGE SCALE GENOMIC DNA]</scope>
    <source>
        <strain evidence="9 10">97B</strain>
    </source>
</reference>
<feature type="transmembrane region" description="Helical" evidence="7">
    <location>
        <begin position="120"/>
        <end position="139"/>
    </location>
</feature>
<evidence type="ECO:0000313" key="10">
    <source>
        <dbReference type="Proteomes" id="UP000252118"/>
    </source>
</evidence>
<feature type="domain" description="EamA" evidence="8">
    <location>
        <begin position="94"/>
        <end position="224"/>
    </location>
</feature>
<protein>
    <submittedName>
        <fullName evidence="9">Drug/metabolite transporter (DMT)-like permease</fullName>
    </submittedName>
</protein>
<keyword evidence="3" id="KW-1003">Cell membrane</keyword>
<accession>A0A366EM01</accession>
<evidence type="ECO:0000256" key="4">
    <source>
        <dbReference type="ARBA" id="ARBA00022692"/>
    </source>
</evidence>
<dbReference type="Pfam" id="PF00892">
    <property type="entry name" value="EamA"/>
    <property type="match status" value="2"/>
</dbReference>
<dbReference type="Proteomes" id="UP000252118">
    <property type="component" value="Unassembled WGS sequence"/>
</dbReference>
<feature type="domain" description="EamA" evidence="8">
    <location>
        <begin position="238"/>
        <end position="374"/>
    </location>
</feature>
<comment type="caution">
    <text evidence="9">The sequence shown here is derived from an EMBL/GenBank/DDBJ whole genome shotgun (WGS) entry which is preliminary data.</text>
</comment>
<feature type="transmembrane region" description="Helical" evidence="7">
    <location>
        <begin position="232"/>
        <end position="252"/>
    </location>
</feature>
<evidence type="ECO:0000256" key="1">
    <source>
        <dbReference type="ARBA" id="ARBA00004651"/>
    </source>
</evidence>
<comment type="subcellular location">
    <subcellularLocation>
        <location evidence="1">Cell membrane</location>
        <topology evidence="1">Multi-pass membrane protein</topology>
    </subcellularLocation>
</comment>
<name>A0A366EM01_9BACI</name>
<dbReference type="AlphaFoldDB" id="A0A366EM01"/>
<feature type="transmembrane region" description="Helical" evidence="7">
    <location>
        <begin position="151"/>
        <end position="169"/>
    </location>
</feature>
<dbReference type="PANTHER" id="PTHR32322:SF18">
    <property type="entry name" value="S-ADENOSYLMETHIONINE_S-ADENOSYLHOMOCYSTEINE TRANSPORTER"/>
    <property type="match status" value="1"/>
</dbReference>
<sequence length="389" mass="43649">MRDGPSFAPPETKIEDSPLLGYIIEFDQFIIDIRYATAGPVSNFFSKRPKPIPHQISPQSPHLSPGRAYHDTKTLFRKDTRPMIPVKTKVAASLYATMSISFWGISFVSTKAVLDTLDPYTLLVLRFAIGALFLLMLLLLKRYRLIIPLKFIPHLIVLGVLGVFIHQVIQATALLTIDASSAGWMISFSPVFTVILSMIFLHEKMTVPKALGMIIAITGVLMVTTARSGQSIGFAVNIGYILMILSTLNWAIYSVLLKKLRIELPSLVITFYMSLLGFSLTIPFLIRNRGWEGIPLLSNVEWAHLMFLGVFVSGIAYWYWGKALEVLDASKVSMFLYLEPVTTLIAAILLLHEKIFFISIMGGIIIIIGVVIVNGQMISVFHRFLWRKR</sequence>
<dbReference type="EMBL" id="QNRJ01000009">
    <property type="protein sequence ID" value="RBP03408.1"/>
    <property type="molecule type" value="Genomic_DNA"/>
</dbReference>
<feature type="transmembrane region" description="Helical" evidence="7">
    <location>
        <begin position="357"/>
        <end position="381"/>
    </location>
</feature>
<keyword evidence="5 7" id="KW-1133">Transmembrane helix</keyword>
<evidence type="ECO:0000256" key="7">
    <source>
        <dbReference type="SAM" id="Phobius"/>
    </source>
</evidence>
<dbReference type="PANTHER" id="PTHR32322">
    <property type="entry name" value="INNER MEMBRANE TRANSPORTER"/>
    <property type="match status" value="1"/>
</dbReference>
<organism evidence="9 10">
    <name type="scientific">Rossellomorea aquimaris</name>
    <dbReference type="NCBI Taxonomy" id="189382"/>
    <lineage>
        <taxon>Bacteria</taxon>
        <taxon>Bacillati</taxon>
        <taxon>Bacillota</taxon>
        <taxon>Bacilli</taxon>
        <taxon>Bacillales</taxon>
        <taxon>Bacillaceae</taxon>
        <taxon>Rossellomorea</taxon>
    </lineage>
</organism>
<feature type="transmembrane region" description="Helical" evidence="7">
    <location>
        <begin position="90"/>
        <end position="108"/>
    </location>
</feature>
<feature type="transmembrane region" description="Helical" evidence="7">
    <location>
        <begin position="210"/>
        <end position="226"/>
    </location>
</feature>
<evidence type="ECO:0000256" key="6">
    <source>
        <dbReference type="ARBA" id="ARBA00023136"/>
    </source>
</evidence>
<evidence type="ECO:0000256" key="5">
    <source>
        <dbReference type="ARBA" id="ARBA00022989"/>
    </source>
</evidence>
<evidence type="ECO:0000256" key="3">
    <source>
        <dbReference type="ARBA" id="ARBA00022475"/>
    </source>
</evidence>
<dbReference type="Gene3D" id="1.10.3730.20">
    <property type="match status" value="1"/>
</dbReference>
<evidence type="ECO:0000259" key="8">
    <source>
        <dbReference type="Pfam" id="PF00892"/>
    </source>
</evidence>
<gene>
    <name evidence="9" type="ORF">DET59_109102</name>
</gene>
<dbReference type="GO" id="GO:0005886">
    <property type="term" value="C:plasma membrane"/>
    <property type="evidence" value="ECO:0007669"/>
    <property type="project" value="UniProtKB-SubCell"/>
</dbReference>
<keyword evidence="4 7" id="KW-0812">Transmembrane</keyword>
<keyword evidence="6 7" id="KW-0472">Membrane</keyword>
<feature type="transmembrane region" description="Helical" evidence="7">
    <location>
        <begin position="181"/>
        <end position="201"/>
    </location>
</feature>
<dbReference type="InterPro" id="IPR000620">
    <property type="entry name" value="EamA_dom"/>
</dbReference>
<feature type="transmembrane region" description="Helical" evidence="7">
    <location>
        <begin position="332"/>
        <end position="351"/>
    </location>
</feature>
<feature type="transmembrane region" description="Helical" evidence="7">
    <location>
        <begin position="302"/>
        <end position="320"/>
    </location>
</feature>
<evidence type="ECO:0000256" key="2">
    <source>
        <dbReference type="ARBA" id="ARBA00007362"/>
    </source>
</evidence>
<dbReference type="InterPro" id="IPR037185">
    <property type="entry name" value="EmrE-like"/>
</dbReference>
<feature type="transmembrane region" description="Helical" evidence="7">
    <location>
        <begin position="264"/>
        <end position="286"/>
    </location>
</feature>
<dbReference type="InterPro" id="IPR050638">
    <property type="entry name" value="AA-Vitamin_Transporters"/>
</dbReference>
<dbReference type="SUPFAM" id="SSF103481">
    <property type="entry name" value="Multidrug resistance efflux transporter EmrE"/>
    <property type="match status" value="2"/>
</dbReference>
<proteinExistence type="inferred from homology"/>
<evidence type="ECO:0000313" key="9">
    <source>
        <dbReference type="EMBL" id="RBP03408.1"/>
    </source>
</evidence>